<gene>
    <name evidence="3" type="ordered locus">BN6_29640</name>
</gene>
<dbReference type="STRING" id="1179773.BN6_29640"/>
<sequence length="313" mass="34381">MVERVADRLSRTTLVVVLSALFLGAAGCTATTPENRNSAEPPGPADGGLVYQLQNYSDGRLDTLAGTSSRFVVVDLARDAGHSYFGPDEIGRLRAAGKTVLAYFEIGSIESFRPDFGAVAADRAGLLLNEWTSWPGEHFVRYWEPSWWNLAVRPRLDRALAAGFDGVYLDTPLAYEEIDLDLVGGLQRPELGRRMVDLIARISEYGKRANPAFRVFPQNSPELHEYPGYLAAVDGIGVEELFFQATDKPCSADYCGTNLAATRALREAGKTVLAVDYATDPQNVATACRRYREEGFEGYVTVRALDRISTPCR</sequence>
<dbReference type="PATRIC" id="fig|1179773.3.peg.2958"/>
<dbReference type="HOGENOM" id="CLU_058176_1_0_11"/>
<dbReference type="InterPro" id="IPR017853">
    <property type="entry name" value="GH"/>
</dbReference>
<dbReference type="PROSITE" id="PS51257">
    <property type="entry name" value="PROKAR_LIPOPROTEIN"/>
    <property type="match status" value="1"/>
</dbReference>
<dbReference type="PRINTS" id="PR01545">
    <property type="entry name" value="THEMAYE10DUF"/>
</dbReference>
<dbReference type="OrthoDB" id="30037at2"/>
<keyword evidence="1" id="KW-0732">Signal</keyword>
<dbReference type="eggNOG" id="COG2342">
    <property type="taxonomic scope" value="Bacteria"/>
</dbReference>
<reference evidence="3 4" key="1">
    <citation type="journal article" date="2012" name="BMC Genomics">
        <title>Complete genome sequence of Saccharothrix espanaensis DSM 44229T and comparison to the other completely sequenced Pseudonocardiaceae.</title>
        <authorList>
            <person name="Strobel T."/>
            <person name="Al-Dilaimi A."/>
            <person name="Blom J."/>
            <person name="Gessner A."/>
            <person name="Kalinowski J."/>
            <person name="Luzhetska M."/>
            <person name="Puhler A."/>
            <person name="Szczepanowski R."/>
            <person name="Bechthold A."/>
            <person name="Ruckert C."/>
        </authorList>
    </citation>
    <scope>NUCLEOTIDE SEQUENCE [LARGE SCALE GENOMIC DNA]</scope>
    <source>
        <strain evidence="4">ATCC 51144 / DSM 44229 / JCM 9112 / NBRC 15066 / NRRL 15764</strain>
    </source>
</reference>
<organism evidence="3 4">
    <name type="scientific">Saccharothrix espanaensis (strain ATCC 51144 / DSM 44229 / JCM 9112 / NBRC 15066 / NRRL 15764)</name>
    <dbReference type="NCBI Taxonomy" id="1179773"/>
    <lineage>
        <taxon>Bacteria</taxon>
        <taxon>Bacillati</taxon>
        <taxon>Actinomycetota</taxon>
        <taxon>Actinomycetes</taxon>
        <taxon>Pseudonocardiales</taxon>
        <taxon>Pseudonocardiaceae</taxon>
        <taxon>Saccharothrix</taxon>
    </lineage>
</organism>
<dbReference type="KEGG" id="sesp:BN6_29640"/>
<accession>K0K032</accession>
<name>K0K032_SACES</name>
<dbReference type="PANTHER" id="PTHR35882">
    <property type="entry name" value="PELA"/>
    <property type="match status" value="1"/>
</dbReference>
<dbReference type="PANTHER" id="PTHR35882:SF2">
    <property type="entry name" value="PELA"/>
    <property type="match status" value="1"/>
</dbReference>
<dbReference type="Gene3D" id="3.20.20.70">
    <property type="entry name" value="Aldolase class I"/>
    <property type="match status" value="1"/>
</dbReference>
<dbReference type="SUPFAM" id="SSF51445">
    <property type="entry name" value="(Trans)glycosidases"/>
    <property type="match status" value="1"/>
</dbReference>
<keyword evidence="4" id="KW-1185">Reference proteome</keyword>
<evidence type="ECO:0000259" key="2">
    <source>
        <dbReference type="Pfam" id="PF03537"/>
    </source>
</evidence>
<dbReference type="Pfam" id="PF03537">
    <property type="entry name" value="Glyco_hydro_114"/>
    <property type="match status" value="1"/>
</dbReference>
<dbReference type="InterPro" id="IPR013785">
    <property type="entry name" value="Aldolase_TIM"/>
</dbReference>
<feature type="chain" id="PRO_5039593044" description="Glycoside-hydrolase family GH114 TIM-barrel domain-containing protein" evidence="1">
    <location>
        <begin position="31"/>
        <end position="313"/>
    </location>
</feature>
<feature type="domain" description="Glycoside-hydrolase family GH114 TIM-barrel" evidence="2">
    <location>
        <begin position="51"/>
        <end position="306"/>
    </location>
</feature>
<feature type="signal peptide" evidence="1">
    <location>
        <begin position="1"/>
        <end position="30"/>
    </location>
</feature>
<dbReference type="BioCyc" id="SESP1179773:BN6_RS14400-MONOMER"/>
<evidence type="ECO:0000313" key="4">
    <source>
        <dbReference type="Proteomes" id="UP000006281"/>
    </source>
</evidence>
<dbReference type="InterPro" id="IPR004352">
    <property type="entry name" value="GH114_TIM-barrel"/>
</dbReference>
<evidence type="ECO:0000313" key="3">
    <source>
        <dbReference type="EMBL" id="CCH30274.1"/>
    </source>
</evidence>
<dbReference type="Proteomes" id="UP000006281">
    <property type="component" value="Chromosome"/>
</dbReference>
<dbReference type="AlphaFoldDB" id="K0K032"/>
<evidence type="ECO:0000256" key="1">
    <source>
        <dbReference type="SAM" id="SignalP"/>
    </source>
</evidence>
<dbReference type="EMBL" id="HE804045">
    <property type="protein sequence ID" value="CCH30274.1"/>
    <property type="molecule type" value="Genomic_DNA"/>
</dbReference>
<dbReference type="InterPro" id="IPR016062">
    <property type="entry name" value="TM1410-rel"/>
</dbReference>
<protein>
    <recommendedName>
        <fullName evidence="2">Glycoside-hydrolase family GH114 TIM-barrel domain-containing protein</fullName>
    </recommendedName>
</protein>
<proteinExistence type="predicted"/>